<dbReference type="KEGG" id="acr:Acry_0818"/>
<dbReference type="NCBIfam" id="TIGR00097">
    <property type="entry name" value="HMP-P_kinase"/>
    <property type="match status" value="1"/>
</dbReference>
<evidence type="ECO:0000259" key="7">
    <source>
        <dbReference type="Pfam" id="PF08543"/>
    </source>
</evidence>
<evidence type="ECO:0000256" key="6">
    <source>
        <dbReference type="ARBA" id="ARBA00022840"/>
    </source>
</evidence>
<dbReference type="InterPro" id="IPR029056">
    <property type="entry name" value="Ribokinase-like"/>
</dbReference>
<keyword evidence="6" id="KW-0067">ATP-binding</keyword>
<dbReference type="PANTHER" id="PTHR20858:SF17">
    <property type="entry name" value="HYDROXYMETHYLPYRIMIDINE_PHOSPHOMETHYLPYRIMIDINE KINASE THI20-RELATED"/>
    <property type="match status" value="1"/>
</dbReference>
<comment type="pathway">
    <text evidence="1">Cofactor biosynthesis; thiamine diphosphate biosynthesis.</text>
</comment>
<dbReference type="GO" id="GO:0008902">
    <property type="term" value="F:hydroxymethylpyrimidine kinase activity"/>
    <property type="evidence" value="ECO:0007669"/>
    <property type="project" value="UniProtKB-EC"/>
</dbReference>
<accession>A5FWQ5</accession>
<evidence type="ECO:0000313" key="9">
    <source>
        <dbReference type="Proteomes" id="UP000000245"/>
    </source>
</evidence>
<keyword evidence="5 8" id="KW-0418">Kinase</keyword>
<feature type="domain" description="Pyridoxamine kinase/Phosphomethylpyrimidine kinase" evidence="7">
    <location>
        <begin position="13"/>
        <end position="257"/>
    </location>
</feature>
<gene>
    <name evidence="8" type="ordered locus">Acry_0818</name>
</gene>
<name>A5FWQ5_ACICJ</name>
<dbReference type="RefSeq" id="WP_007422827.1">
    <property type="nucleotide sequence ID" value="NC_009484.1"/>
</dbReference>
<dbReference type="FunFam" id="3.40.1190.20:FF:000003">
    <property type="entry name" value="Phosphomethylpyrimidine kinase ThiD"/>
    <property type="match status" value="1"/>
</dbReference>
<dbReference type="CDD" id="cd01169">
    <property type="entry name" value="HMPP_kinase"/>
    <property type="match status" value="1"/>
</dbReference>
<dbReference type="STRING" id="349163.Acry_0818"/>
<protein>
    <recommendedName>
        <fullName evidence="2">hydroxymethylpyrimidine kinase</fullName>
        <ecNumber evidence="2">2.7.1.49</ecNumber>
    </recommendedName>
</protein>
<evidence type="ECO:0000256" key="5">
    <source>
        <dbReference type="ARBA" id="ARBA00022777"/>
    </source>
</evidence>
<dbReference type="Proteomes" id="UP000000245">
    <property type="component" value="Chromosome"/>
</dbReference>
<organism evidence="8 9">
    <name type="scientific">Acidiphilium cryptum (strain JF-5)</name>
    <dbReference type="NCBI Taxonomy" id="349163"/>
    <lineage>
        <taxon>Bacteria</taxon>
        <taxon>Pseudomonadati</taxon>
        <taxon>Pseudomonadota</taxon>
        <taxon>Alphaproteobacteria</taxon>
        <taxon>Acetobacterales</taxon>
        <taxon>Acidocellaceae</taxon>
        <taxon>Acidiphilium</taxon>
    </lineage>
</organism>
<dbReference type="SUPFAM" id="SSF53613">
    <property type="entry name" value="Ribokinase-like"/>
    <property type="match status" value="1"/>
</dbReference>
<keyword evidence="4" id="KW-0547">Nucleotide-binding</keyword>
<dbReference type="GO" id="GO:0009228">
    <property type="term" value="P:thiamine biosynthetic process"/>
    <property type="evidence" value="ECO:0007669"/>
    <property type="project" value="InterPro"/>
</dbReference>
<reference evidence="8 9" key="1">
    <citation type="submission" date="2007-05" db="EMBL/GenBank/DDBJ databases">
        <title>Complete sequence of chromosome of Acidiphilium cryptum JF-5.</title>
        <authorList>
            <consortium name="US DOE Joint Genome Institute"/>
            <person name="Copeland A."/>
            <person name="Lucas S."/>
            <person name="Lapidus A."/>
            <person name="Barry K."/>
            <person name="Detter J.C."/>
            <person name="Glavina del Rio T."/>
            <person name="Hammon N."/>
            <person name="Israni S."/>
            <person name="Dalin E."/>
            <person name="Tice H."/>
            <person name="Pitluck S."/>
            <person name="Sims D."/>
            <person name="Brettin T."/>
            <person name="Bruce D."/>
            <person name="Han C."/>
            <person name="Schmutz J."/>
            <person name="Larimer F."/>
            <person name="Land M."/>
            <person name="Hauser L."/>
            <person name="Kyrpides N."/>
            <person name="Kim E."/>
            <person name="Magnuson T."/>
            <person name="Richardson P."/>
        </authorList>
    </citation>
    <scope>NUCLEOTIDE SEQUENCE [LARGE SCALE GENOMIC DNA]</scope>
    <source>
        <strain evidence="8 9">JF-5</strain>
    </source>
</reference>
<dbReference type="AlphaFoldDB" id="A5FWQ5"/>
<dbReference type="Gene3D" id="3.40.1190.20">
    <property type="match status" value="1"/>
</dbReference>
<dbReference type="eggNOG" id="COG0351">
    <property type="taxonomic scope" value="Bacteria"/>
</dbReference>
<keyword evidence="3" id="KW-0808">Transferase</keyword>
<proteinExistence type="predicted"/>
<dbReference type="InterPro" id="IPR013749">
    <property type="entry name" value="PM/HMP-P_kinase-1"/>
</dbReference>
<dbReference type="EMBL" id="CP000697">
    <property type="protein sequence ID" value="ABQ30037.1"/>
    <property type="molecule type" value="Genomic_DNA"/>
</dbReference>
<dbReference type="GO" id="GO:0005829">
    <property type="term" value="C:cytosol"/>
    <property type="evidence" value="ECO:0007669"/>
    <property type="project" value="TreeGrafter"/>
</dbReference>
<keyword evidence="9" id="KW-1185">Reference proteome</keyword>
<evidence type="ECO:0000313" key="8">
    <source>
        <dbReference type="EMBL" id="ABQ30037.1"/>
    </source>
</evidence>
<dbReference type="PANTHER" id="PTHR20858">
    <property type="entry name" value="PHOSPHOMETHYLPYRIMIDINE KINASE"/>
    <property type="match status" value="1"/>
</dbReference>
<sequence length="272" mass="27182">MDWFRVLAIGGSDSGGGAGIEADVKTITALGGYAMTAITAVTAQDTSGIAAIAPVPPDLVARSIRMVVADLGVDAIKLGMLGSAGTAEEVALAIAAAAPAAPLVLDPVLASTSGTALAGEGALAIIRDRLLPRATLVTPNRDEAATLAGLAIDSHEDAIRAGRALCRLGARAVLLKGGHFDGDPVIDRLIAGDDVVTFAHPRIATRHTHGTGCTLASAIACGLARGLDLRAAIEAAEAFLHAALRAAPGLGRGHGPLGHARAAALLQDRPPA</sequence>
<dbReference type="HOGENOM" id="CLU_020520_0_3_5"/>
<evidence type="ECO:0000256" key="2">
    <source>
        <dbReference type="ARBA" id="ARBA00012135"/>
    </source>
</evidence>
<dbReference type="UniPathway" id="UPA00060">
    <property type="reaction ID" value="UER00138"/>
</dbReference>
<dbReference type="GO" id="GO:0005524">
    <property type="term" value="F:ATP binding"/>
    <property type="evidence" value="ECO:0007669"/>
    <property type="project" value="UniProtKB-KW"/>
</dbReference>
<dbReference type="GO" id="GO:0009229">
    <property type="term" value="P:thiamine diphosphate biosynthetic process"/>
    <property type="evidence" value="ECO:0007669"/>
    <property type="project" value="UniProtKB-UniPathway"/>
</dbReference>
<dbReference type="Pfam" id="PF08543">
    <property type="entry name" value="Phos_pyr_kin"/>
    <property type="match status" value="1"/>
</dbReference>
<evidence type="ECO:0000256" key="4">
    <source>
        <dbReference type="ARBA" id="ARBA00022741"/>
    </source>
</evidence>
<dbReference type="GO" id="GO:0008972">
    <property type="term" value="F:phosphomethylpyrimidine kinase activity"/>
    <property type="evidence" value="ECO:0007669"/>
    <property type="project" value="InterPro"/>
</dbReference>
<evidence type="ECO:0000256" key="1">
    <source>
        <dbReference type="ARBA" id="ARBA00004948"/>
    </source>
</evidence>
<evidence type="ECO:0000256" key="3">
    <source>
        <dbReference type="ARBA" id="ARBA00022679"/>
    </source>
</evidence>
<dbReference type="EC" id="2.7.1.49" evidence="2"/>
<dbReference type="InterPro" id="IPR004399">
    <property type="entry name" value="HMP/HMP-P_kinase_dom"/>
</dbReference>